<dbReference type="RefSeq" id="WP_007635534.1">
    <property type="nucleotide sequence ID" value="NC_020514.1"/>
</dbReference>
<dbReference type="OrthoDB" id="9784014at2"/>
<dbReference type="PANTHER" id="PTHR43738:SF2">
    <property type="entry name" value="ABC TRANSPORTER PERMEASE"/>
    <property type="match status" value="1"/>
</dbReference>
<gene>
    <name evidence="2" type="ORF">C427_2847</name>
</gene>
<reference evidence="2 3" key="1">
    <citation type="journal article" date="2013" name="Genome Announc.">
        <title>Complete Genome Sequence of Glaciecola psychrophila Strain 170T.</title>
        <authorList>
            <person name="Yin J."/>
            <person name="Chen J."/>
            <person name="Liu G."/>
            <person name="Yu Y."/>
            <person name="Song L."/>
            <person name="Wang X."/>
            <person name="Qu X."/>
        </authorList>
    </citation>
    <scope>NUCLEOTIDE SEQUENCE [LARGE SCALE GENOMIC DNA]</scope>
    <source>
        <strain evidence="2 3">170</strain>
    </source>
</reference>
<protein>
    <recommendedName>
        <fullName evidence="1">MacB-like periplasmic core domain-containing protein</fullName>
    </recommendedName>
</protein>
<dbReference type="PANTHER" id="PTHR43738">
    <property type="entry name" value="ABC TRANSPORTER, MEMBRANE PROTEIN"/>
    <property type="match status" value="1"/>
</dbReference>
<evidence type="ECO:0000313" key="2">
    <source>
        <dbReference type="EMBL" id="AGH44956.1"/>
    </source>
</evidence>
<accession>K6YUD2</accession>
<evidence type="ECO:0000313" key="3">
    <source>
        <dbReference type="Proteomes" id="UP000011864"/>
    </source>
</evidence>
<dbReference type="eggNOG" id="COG0577">
    <property type="taxonomic scope" value="Bacteria"/>
</dbReference>
<dbReference type="STRING" id="1129794.C427_2847"/>
<dbReference type="Pfam" id="PF12704">
    <property type="entry name" value="MacB_PCD"/>
    <property type="match status" value="1"/>
</dbReference>
<evidence type="ECO:0000259" key="1">
    <source>
        <dbReference type="Pfam" id="PF12704"/>
    </source>
</evidence>
<dbReference type="HOGENOM" id="CLU_1303922_0_0_6"/>
<proteinExistence type="predicted"/>
<dbReference type="EMBL" id="CP003837">
    <property type="protein sequence ID" value="AGH44956.1"/>
    <property type="molecule type" value="Genomic_DNA"/>
</dbReference>
<name>K6YUD2_9ALTE</name>
<sequence>MGDSHQGFSVIGTTSDYFEYFKYADKQNISFAQSERFKRLYEVMLGVDAAKSLEYNINQSLVMSHGTGKVSFTHHEDHPFKVVGILKSTGTPAEQSLYIPLQSIDILHQTQHIHDELLTDAPLGKQYQSQLNAFLLGSKSKIAVLRLQRDINQYTQEPLSAILPTLALRELWKIVGAVEISLRVISWLILATALICMKTMLLASMKENWKC</sequence>
<dbReference type="Proteomes" id="UP000011864">
    <property type="component" value="Chromosome"/>
</dbReference>
<dbReference type="AlphaFoldDB" id="K6YUD2"/>
<dbReference type="PATRIC" id="fig|1129794.4.peg.2832"/>
<feature type="domain" description="MacB-like periplasmic core" evidence="1">
    <location>
        <begin position="8"/>
        <end position="106"/>
    </location>
</feature>
<keyword evidence="3" id="KW-1185">Reference proteome</keyword>
<dbReference type="InterPro" id="IPR051125">
    <property type="entry name" value="ABC-4/HrtB_transporter"/>
</dbReference>
<dbReference type="KEGG" id="gps:C427_2847"/>
<organism evidence="2 3">
    <name type="scientific">Paraglaciecola psychrophila 170</name>
    <dbReference type="NCBI Taxonomy" id="1129794"/>
    <lineage>
        <taxon>Bacteria</taxon>
        <taxon>Pseudomonadati</taxon>
        <taxon>Pseudomonadota</taxon>
        <taxon>Gammaproteobacteria</taxon>
        <taxon>Alteromonadales</taxon>
        <taxon>Alteromonadaceae</taxon>
        <taxon>Paraglaciecola</taxon>
    </lineage>
</organism>
<dbReference type="InterPro" id="IPR025857">
    <property type="entry name" value="MacB_PCD"/>
</dbReference>